<evidence type="ECO:0000313" key="7">
    <source>
        <dbReference type="Proteomes" id="UP000315700"/>
    </source>
</evidence>
<dbReference type="GO" id="GO:0006412">
    <property type="term" value="P:translation"/>
    <property type="evidence" value="ECO:0007669"/>
    <property type="project" value="UniProtKB-UniRule"/>
</dbReference>
<keyword evidence="5" id="KW-0699">rRNA-binding</keyword>
<keyword evidence="3 5" id="KW-0687">Ribonucleoprotein</keyword>
<dbReference type="KEGG" id="ccos:Pan44_24410"/>
<dbReference type="InterPro" id="IPR013005">
    <property type="entry name" value="Ribosomal_uL4-like"/>
</dbReference>
<keyword evidence="2 5" id="KW-0689">Ribosomal protein</keyword>
<gene>
    <name evidence="5 6" type="primary">rplD</name>
    <name evidence="6" type="ORF">Pan44_24410</name>
</gene>
<organism evidence="6 7">
    <name type="scientific">Caulifigura coniformis</name>
    <dbReference type="NCBI Taxonomy" id="2527983"/>
    <lineage>
        <taxon>Bacteria</taxon>
        <taxon>Pseudomonadati</taxon>
        <taxon>Planctomycetota</taxon>
        <taxon>Planctomycetia</taxon>
        <taxon>Planctomycetales</taxon>
        <taxon>Planctomycetaceae</taxon>
        <taxon>Caulifigura</taxon>
    </lineage>
</organism>
<dbReference type="GO" id="GO:0003735">
    <property type="term" value="F:structural constituent of ribosome"/>
    <property type="evidence" value="ECO:0007669"/>
    <property type="project" value="InterPro"/>
</dbReference>
<dbReference type="HAMAP" id="MF_01328_B">
    <property type="entry name" value="Ribosomal_uL4_B"/>
    <property type="match status" value="1"/>
</dbReference>
<dbReference type="RefSeq" id="WP_145030265.1">
    <property type="nucleotide sequence ID" value="NZ_CP036271.1"/>
</dbReference>
<dbReference type="Gene3D" id="3.40.1370.10">
    <property type="match status" value="1"/>
</dbReference>
<dbReference type="PANTHER" id="PTHR10746">
    <property type="entry name" value="50S RIBOSOMAL PROTEIN L4"/>
    <property type="match status" value="1"/>
</dbReference>
<evidence type="ECO:0000256" key="1">
    <source>
        <dbReference type="ARBA" id="ARBA00010528"/>
    </source>
</evidence>
<dbReference type="NCBIfam" id="TIGR03953">
    <property type="entry name" value="rplD_bact"/>
    <property type="match status" value="1"/>
</dbReference>
<dbReference type="EMBL" id="CP036271">
    <property type="protein sequence ID" value="QDT54408.1"/>
    <property type="molecule type" value="Genomic_DNA"/>
</dbReference>
<sequence length="215" mass="23485">MISVPIVDVTGKQVGTYSLDPADFAKAINKQLLHDVVVMYQANKRIGSHKTKTRGEVAGSTKKLFRQKGTGNARVGTKRSPIRRGGGHAFAKVPRDYGYRLPKKAIRAATRMAVLSKFQDGQAVILDQLAVTEIKTKAVAQVLKALGLKEDSTLLAIKDYDNTLYRSARNIGNLMISPARELNALDVLRQRRFLVTKDALDVLKSAGKEKAAQAG</sequence>
<dbReference type="Proteomes" id="UP000315700">
    <property type="component" value="Chromosome"/>
</dbReference>
<protein>
    <recommendedName>
        <fullName evidence="4 5">Large ribosomal subunit protein uL4</fullName>
    </recommendedName>
</protein>
<proteinExistence type="inferred from homology"/>
<name>A0A517SE69_9PLAN</name>
<accession>A0A517SE69</accession>
<dbReference type="SUPFAM" id="SSF52166">
    <property type="entry name" value="Ribosomal protein L4"/>
    <property type="match status" value="1"/>
</dbReference>
<dbReference type="InterPro" id="IPR002136">
    <property type="entry name" value="Ribosomal_uL4"/>
</dbReference>
<dbReference type="Pfam" id="PF00573">
    <property type="entry name" value="Ribosomal_L4"/>
    <property type="match status" value="1"/>
</dbReference>
<reference evidence="6 7" key="1">
    <citation type="submission" date="2019-02" db="EMBL/GenBank/DDBJ databases">
        <title>Deep-cultivation of Planctomycetes and their phenomic and genomic characterization uncovers novel biology.</title>
        <authorList>
            <person name="Wiegand S."/>
            <person name="Jogler M."/>
            <person name="Boedeker C."/>
            <person name="Pinto D."/>
            <person name="Vollmers J."/>
            <person name="Rivas-Marin E."/>
            <person name="Kohn T."/>
            <person name="Peeters S.H."/>
            <person name="Heuer A."/>
            <person name="Rast P."/>
            <person name="Oberbeckmann S."/>
            <person name="Bunk B."/>
            <person name="Jeske O."/>
            <person name="Meyerdierks A."/>
            <person name="Storesund J.E."/>
            <person name="Kallscheuer N."/>
            <person name="Luecker S."/>
            <person name="Lage O.M."/>
            <person name="Pohl T."/>
            <person name="Merkel B.J."/>
            <person name="Hornburger P."/>
            <person name="Mueller R.-W."/>
            <person name="Bruemmer F."/>
            <person name="Labrenz M."/>
            <person name="Spormann A.M."/>
            <person name="Op den Camp H."/>
            <person name="Overmann J."/>
            <person name="Amann R."/>
            <person name="Jetten M.S.M."/>
            <person name="Mascher T."/>
            <person name="Medema M.H."/>
            <person name="Devos D.P."/>
            <person name="Kaster A.-K."/>
            <person name="Ovreas L."/>
            <person name="Rohde M."/>
            <person name="Galperin M.Y."/>
            <person name="Jogler C."/>
        </authorList>
    </citation>
    <scope>NUCLEOTIDE SEQUENCE [LARGE SCALE GENOMIC DNA]</scope>
    <source>
        <strain evidence="6 7">Pan44</strain>
    </source>
</reference>
<keyword evidence="7" id="KW-1185">Reference proteome</keyword>
<comment type="similarity">
    <text evidence="1 5">Belongs to the universal ribosomal protein uL4 family.</text>
</comment>
<dbReference type="InParanoid" id="A0A517SE69"/>
<comment type="function">
    <text evidence="5">One of the primary rRNA binding proteins, this protein initially binds near the 5'-end of the 23S rRNA. It is important during the early stages of 50S assembly. It makes multiple contacts with different domains of the 23S rRNA in the assembled 50S subunit and ribosome.</text>
</comment>
<evidence type="ECO:0000313" key="6">
    <source>
        <dbReference type="EMBL" id="QDT54408.1"/>
    </source>
</evidence>
<dbReference type="GO" id="GO:1990904">
    <property type="term" value="C:ribonucleoprotein complex"/>
    <property type="evidence" value="ECO:0007669"/>
    <property type="project" value="UniProtKB-KW"/>
</dbReference>
<dbReference type="FunCoup" id="A0A517SE69">
    <property type="interactions" value="655"/>
</dbReference>
<evidence type="ECO:0000256" key="4">
    <source>
        <dbReference type="ARBA" id="ARBA00035244"/>
    </source>
</evidence>
<evidence type="ECO:0000256" key="5">
    <source>
        <dbReference type="HAMAP-Rule" id="MF_01328"/>
    </source>
</evidence>
<dbReference type="GO" id="GO:0019843">
    <property type="term" value="F:rRNA binding"/>
    <property type="evidence" value="ECO:0007669"/>
    <property type="project" value="UniProtKB-UniRule"/>
</dbReference>
<dbReference type="OrthoDB" id="9803201at2"/>
<evidence type="ECO:0000256" key="2">
    <source>
        <dbReference type="ARBA" id="ARBA00022980"/>
    </source>
</evidence>
<comment type="subunit">
    <text evidence="5">Part of the 50S ribosomal subunit.</text>
</comment>
<dbReference type="InterPro" id="IPR023574">
    <property type="entry name" value="Ribosomal_uL4_dom_sf"/>
</dbReference>
<evidence type="ECO:0000256" key="3">
    <source>
        <dbReference type="ARBA" id="ARBA00023274"/>
    </source>
</evidence>
<dbReference type="AlphaFoldDB" id="A0A517SE69"/>
<dbReference type="PANTHER" id="PTHR10746:SF6">
    <property type="entry name" value="LARGE RIBOSOMAL SUBUNIT PROTEIN UL4M"/>
    <property type="match status" value="1"/>
</dbReference>
<keyword evidence="5" id="KW-0694">RNA-binding</keyword>
<dbReference type="GO" id="GO:0005840">
    <property type="term" value="C:ribosome"/>
    <property type="evidence" value="ECO:0007669"/>
    <property type="project" value="UniProtKB-KW"/>
</dbReference>
<comment type="function">
    <text evidence="5">Forms part of the polypeptide exit tunnel.</text>
</comment>